<keyword evidence="5" id="KW-1185">Reference proteome</keyword>
<sequence length="892" mass="100223">MAAKVQETENKKASKARNREGERGQWWPCETTDTELRELQNEGMISAHWSFIRDTVVPKPGAGEVVMTKAWVERGLSLPCSEFFLSILNTYGLQPHNICPNSYLLLSNFATLCEGHLGIRPDVKLWQFFFRVKKETKDKAMLNCGSMTFMLRPGRMYPPHDSHESVRYWNAGWFYEKNVSVPEIHDGLPKFNNEPPEELASWSFIPSLSLTPILEKAARRISWLVHDGLTGTQLTLSWFTRRIQPLRYNARLICAYTGADDQLRATRHDLPADSLKRRFKTLVKIGRGQPIPELIKDIYTNDQCPPLATLAEENLRAILRVPVSGDTAEEVPDDEEEEEEQAPRKAAPRPSKRPRAKASGSEAGASGEASAKKPKTIKPPPRESGAGTFEDAFHSRQTLAPHHPRRPNSDYRCHSDHQPRAHHKIYEKVSGCWSYNSSSAKRFPHCSTAISSSGGTISPSCRKHSTGSNSDPADLTSTPKAYATKFFNKLTEAEKWELEQDLLNAMLNNAWGKPDAATSEIQEFKKDVGEFFDKLVCKQKEQQALHYELHKNIALQRRVTLGQAENIRTLKDENAELNKQLADAQGASSSLATTSSELENLRSSYQELETKLKEAEQKKEQAEKQLAEKNSELIREKGEFLLKRNADSETIKRQQKELNGLRKYMETAEHHWDLLAENILEPLGYPERRRNKFPRDDVLSLAGDDCKDLISASRKICHNLSLKKSRTCGLRKLVKRMDILPELVTDLQASSARGAAAMTLTMCLAHNPEMDLDRVTTGVPPTADVGALLDAVSGYDTRIARIRHEEFYDKVILPADEPLEAELQKERDAEARPAESGTQFTWTSSKDAPQEEPKSSAATSEEEEESDEDVSSPAEDAKGKDPEGNASPSKAE</sequence>
<dbReference type="PANTHER" id="PTHR33026">
    <property type="entry name" value="OS06G0360600 PROTEIN"/>
    <property type="match status" value="1"/>
</dbReference>
<feature type="compositionally biased region" description="Polar residues" evidence="2">
    <location>
        <begin position="836"/>
        <end position="847"/>
    </location>
</feature>
<feature type="compositionally biased region" description="Acidic residues" evidence="2">
    <location>
        <begin position="860"/>
        <end position="870"/>
    </location>
</feature>
<accession>A0AAD8W8Z7</accession>
<dbReference type="Pfam" id="PF04195">
    <property type="entry name" value="Transposase_28"/>
    <property type="match status" value="1"/>
</dbReference>
<dbReference type="InterPro" id="IPR007321">
    <property type="entry name" value="Transposase_28"/>
</dbReference>
<evidence type="ECO:0000256" key="2">
    <source>
        <dbReference type="SAM" id="MobiDB-lite"/>
    </source>
</evidence>
<dbReference type="PANTHER" id="PTHR33026:SF7">
    <property type="entry name" value="OS03G0100275 PROTEIN"/>
    <property type="match status" value="1"/>
</dbReference>
<feature type="region of interest" description="Disordered" evidence="2">
    <location>
        <begin position="453"/>
        <end position="475"/>
    </location>
</feature>
<feature type="compositionally biased region" description="Polar residues" evidence="2">
    <location>
        <begin position="466"/>
        <end position="475"/>
    </location>
</feature>
<feature type="compositionally biased region" description="Basic and acidic residues" evidence="2">
    <location>
        <begin position="824"/>
        <end position="833"/>
    </location>
</feature>
<evidence type="ECO:0000259" key="3">
    <source>
        <dbReference type="Pfam" id="PF04195"/>
    </source>
</evidence>
<feature type="region of interest" description="Disordered" evidence="2">
    <location>
        <begin position="325"/>
        <end position="419"/>
    </location>
</feature>
<keyword evidence="1" id="KW-0175">Coiled coil</keyword>
<dbReference type="Proteomes" id="UP001231189">
    <property type="component" value="Unassembled WGS sequence"/>
</dbReference>
<gene>
    <name evidence="4" type="ORF">QYE76_065538</name>
</gene>
<evidence type="ECO:0000313" key="5">
    <source>
        <dbReference type="Proteomes" id="UP001231189"/>
    </source>
</evidence>
<feature type="domain" description="Transposase (putative) gypsy type" evidence="3">
    <location>
        <begin position="66"/>
        <end position="133"/>
    </location>
</feature>
<evidence type="ECO:0000256" key="1">
    <source>
        <dbReference type="SAM" id="Coils"/>
    </source>
</evidence>
<organism evidence="4 5">
    <name type="scientific">Lolium multiflorum</name>
    <name type="common">Italian ryegrass</name>
    <name type="synonym">Lolium perenne subsp. multiflorum</name>
    <dbReference type="NCBI Taxonomy" id="4521"/>
    <lineage>
        <taxon>Eukaryota</taxon>
        <taxon>Viridiplantae</taxon>
        <taxon>Streptophyta</taxon>
        <taxon>Embryophyta</taxon>
        <taxon>Tracheophyta</taxon>
        <taxon>Spermatophyta</taxon>
        <taxon>Magnoliopsida</taxon>
        <taxon>Liliopsida</taxon>
        <taxon>Poales</taxon>
        <taxon>Poaceae</taxon>
        <taxon>BOP clade</taxon>
        <taxon>Pooideae</taxon>
        <taxon>Poodae</taxon>
        <taxon>Poeae</taxon>
        <taxon>Poeae Chloroplast Group 2 (Poeae type)</taxon>
        <taxon>Loliodinae</taxon>
        <taxon>Loliinae</taxon>
        <taxon>Lolium</taxon>
    </lineage>
</organism>
<feature type="compositionally biased region" description="Basic residues" evidence="2">
    <location>
        <begin position="346"/>
        <end position="356"/>
    </location>
</feature>
<comment type="caution">
    <text evidence="4">The sequence shown here is derived from an EMBL/GenBank/DDBJ whole genome shotgun (WGS) entry which is preliminary data.</text>
</comment>
<dbReference type="AlphaFoldDB" id="A0AAD8W8Z7"/>
<feature type="compositionally biased region" description="Low complexity" evidence="2">
    <location>
        <begin position="357"/>
        <end position="369"/>
    </location>
</feature>
<feature type="region of interest" description="Disordered" evidence="2">
    <location>
        <begin position="824"/>
        <end position="892"/>
    </location>
</feature>
<feature type="region of interest" description="Disordered" evidence="2">
    <location>
        <begin position="1"/>
        <end position="23"/>
    </location>
</feature>
<reference evidence="4" key="1">
    <citation type="submission" date="2023-07" db="EMBL/GenBank/DDBJ databases">
        <title>A chromosome-level genome assembly of Lolium multiflorum.</title>
        <authorList>
            <person name="Chen Y."/>
            <person name="Copetti D."/>
            <person name="Kolliker R."/>
            <person name="Studer B."/>
        </authorList>
    </citation>
    <scope>NUCLEOTIDE SEQUENCE</scope>
    <source>
        <strain evidence="4">02402/16</strain>
        <tissue evidence="4">Leaf</tissue>
    </source>
</reference>
<feature type="compositionally biased region" description="Basic and acidic residues" evidence="2">
    <location>
        <begin position="407"/>
        <end position="419"/>
    </location>
</feature>
<feature type="compositionally biased region" description="Acidic residues" evidence="2">
    <location>
        <begin position="327"/>
        <end position="340"/>
    </location>
</feature>
<feature type="coiled-coil region" evidence="1">
    <location>
        <begin position="567"/>
        <end position="671"/>
    </location>
</feature>
<name>A0AAD8W8Z7_LOLMU</name>
<proteinExistence type="predicted"/>
<evidence type="ECO:0000313" key="4">
    <source>
        <dbReference type="EMBL" id="KAK1647733.1"/>
    </source>
</evidence>
<dbReference type="EMBL" id="JAUUTY010000004">
    <property type="protein sequence ID" value="KAK1647733.1"/>
    <property type="molecule type" value="Genomic_DNA"/>
</dbReference>
<protein>
    <recommendedName>
        <fullName evidence="3">Transposase (putative) gypsy type domain-containing protein</fullName>
    </recommendedName>
</protein>